<comment type="pathway">
    <text evidence="4">Glycan metabolism; N-glycan degradation.</text>
</comment>
<protein>
    <recommendedName>
        <fullName evidence="8">Beta-mannosidase</fullName>
        <ecNumber evidence="7">3.2.1.25</ecNumber>
    </recommendedName>
    <alternativeName>
        <fullName evidence="17">Beta-mannosidase B</fullName>
    </alternativeName>
    <alternativeName>
        <fullName evidence="15">Lysosomal beta A mannosidase</fullName>
    </alternativeName>
    <alternativeName>
        <fullName evidence="18">Mannanase B</fullName>
    </alternativeName>
</protein>
<evidence type="ECO:0000256" key="16">
    <source>
        <dbReference type="ARBA" id="ARBA00038429"/>
    </source>
</evidence>
<evidence type="ECO:0000259" key="19">
    <source>
        <dbReference type="Pfam" id="PF00703"/>
    </source>
</evidence>
<evidence type="ECO:0000256" key="7">
    <source>
        <dbReference type="ARBA" id="ARBA00012754"/>
    </source>
</evidence>
<name>A0ABU1IVE1_9BACL</name>
<dbReference type="SUPFAM" id="SSF49303">
    <property type="entry name" value="beta-Galactosidase/glucuronidase domain"/>
    <property type="match status" value="3"/>
</dbReference>
<feature type="domain" description="Beta-mannosidase Ig-fold" evidence="21">
    <location>
        <begin position="771"/>
        <end position="837"/>
    </location>
</feature>
<dbReference type="InterPro" id="IPR013783">
    <property type="entry name" value="Ig-like_fold"/>
</dbReference>
<dbReference type="InterPro" id="IPR041447">
    <property type="entry name" value="Mannosidase_ig"/>
</dbReference>
<evidence type="ECO:0000256" key="4">
    <source>
        <dbReference type="ARBA" id="ARBA00004740"/>
    </source>
</evidence>
<evidence type="ECO:0000256" key="6">
    <source>
        <dbReference type="ARBA" id="ARBA00011738"/>
    </source>
</evidence>
<dbReference type="EMBL" id="JAVDQH010000003">
    <property type="protein sequence ID" value="MDR6243239.1"/>
    <property type="molecule type" value="Genomic_DNA"/>
</dbReference>
<accession>A0ABU1IVE1</accession>
<evidence type="ECO:0000256" key="1">
    <source>
        <dbReference type="ARBA" id="ARBA00000829"/>
    </source>
</evidence>
<dbReference type="PANTHER" id="PTHR43730:SF1">
    <property type="entry name" value="BETA-MANNOSIDASE"/>
    <property type="match status" value="1"/>
</dbReference>
<dbReference type="Gene3D" id="3.20.20.80">
    <property type="entry name" value="Glycosidases"/>
    <property type="match status" value="1"/>
</dbReference>
<comment type="catalytic activity">
    <reaction evidence="1">
        <text>Hydrolysis of terminal, non-reducing beta-D-mannose residues in beta-D-mannosides.</text>
        <dbReference type="EC" id="3.2.1.25"/>
    </reaction>
</comment>
<comment type="subunit">
    <text evidence="5">Monomer.</text>
</comment>
<dbReference type="RefSeq" id="WP_229685707.1">
    <property type="nucleotide sequence ID" value="NZ_BMMB01000004.1"/>
</dbReference>
<keyword evidence="13" id="KW-0325">Glycoprotein</keyword>
<dbReference type="InterPro" id="IPR006102">
    <property type="entry name" value="Ig-like_GH2"/>
</dbReference>
<evidence type="ECO:0000256" key="9">
    <source>
        <dbReference type="ARBA" id="ARBA00022525"/>
    </source>
</evidence>
<evidence type="ECO:0000256" key="3">
    <source>
        <dbReference type="ARBA" id="ARBA00004613"/>
    </source>
</evidence>
<evidence type="ECO:0000256" key="15">
    <source>
        <dbReference type="ARBA" id="ARBA00032581"/>
    </source>
</evidence>
<feature type="domain" description="Mannosidase Ig/CBM-like" evidence="22">
    <location>
        <begin position="680"/>
        <end position="768"/>
    </location>
</feature>
<dbReference type="InterPro" id="IPR006103">
    <property type="entry name" value="Glyco_hydro_2_cat"/>
</dbReference>
<comment type="caution">
    <text evidence="24">The sequence shown here is derived from an EMBL/GenBank/DDBJ whole genome shotgun (WGS) entry which is preliminary data.</text>
</comment>
<dbReference type="SUPFAM" id="SSF49785">
    <property type="entry name" value="Galactose-binding domain-like"/>
    <property type="match status" value="1"/>
</dbReference>
<evidence type="ECO:0000256" key="17">
    <source>
        <dbReference type="ARBA" id="ARBA00041069"/>
    </source>
</evidence>
<evidence type="ECO:0000256" key="12">
    <source>
        <dbReference type="ARBA" id="ARBA00023157"/>
    </source>
</evidence>
<proteinExistence type="inferred from homology"/>
<keyword evidence="25" id="KW-1185">Reference proteome</keyword>
<evidence type="ECO:0000256" key="10">
    <source>
        <dbReference type="ARBA" id="ARBA00022729"/>
    </source>
</evidence>
<organism evidence="24 25">
    <name type="scientific">Paenibacillus hunanensis</name>
    <dbReference type="NCBI Taxonomy" id="539262"/>
    <lineage>
        <taxon>Bacteria</taxon>
        <taxon>Bacillati</taxon>
        <taxon>Bacillota</taxon>
        <taxon>Bacilli</taxon>
        <taxon>Bacillales</taxon>
        <taxon>Paenibacillaceae</taxon>
        <taxon>Paenibacillus</taxon>
    </lineage>
</organism>
<dbReference type="EC" id="3.2.1.25" evidence="7"/>
<dbReference type="Pfam" id="PF00703">
    <property type="entry name" value="Glyco_hydro_2"/>
    <property type="match status" value="1"/>
</dbReference>
<evidence type="ECO:0000256" key="14">
    <source>
        <dbReference type="ARBA" id="ARBA00023295"/>
    </source>
</evidence>
<evidence type="ECO:0000313" key="24">
    <source>
        <dbReference type="EMBL" id="MDR6243239.1"/>
    </source>
</evidence>
<dbReference type="GO" id="GO:0004567">
    <property type="term" value="F:beta-mannosidase activity"/>
    <property type="evidence" value="ECO:0007669"/>
    <property type="project" value="UniProtKB-EC"/>
</dbReference>
<evidence type="ECO:0000256" key="13">
    <source>
        <dbReference type="ARBA" id="ARBA00023180"/>
    </source>
</evidence>
<comment type="subunit">
    <text evidence="6">Homodimer.</text>
</comment>
<dbReference type="Pfam" id="PF17753">
    <property type="entry name" value="Ig_mannosidase"/>
    <property type="match status" value="1"/>
</dbReference>
<gene>
    <name evidence="24" type="ORF">JOC58_001124</name>
</gene>
<dbReference type="PANTHER" id="PTHR43730">
    <property type="entry name" value="BETA-MANNOSIDASE"/>
    <property type="match status" value="1"/>
</dbReference>
<feature type="domain" description="Beta-mannosidase-like galactose-binding" evidence="23">
    <location>
        <begin position="16"/>
        <end position="193"/>
    </location>
</feature>
<dbReference type="InterPro" id="IPR041625">
    <property type="entry name" value="Beta-mannosidase_Ig"/>
</dbReference>
<dbReference type="Gene3D" id="2.60.120.260">
    <property type="entry name" value="Galactose-binding domain-like"/>
    <property type="match status" value="1"/>
</dbReference>
<dbReference type="Pfam" id="PF22666">
    <property type="entry name" value="Glyco_hydro_2_N2"/>
    <property type="match status" value="1"/>
</dbReference>
<evidence type="ECO:0000256" key="8">
    <source>
        <dbReference type="ARBA" id="ARBA00015707"/>
    </source>
</evidence>
<evidence type="ECO:0000313" key="25">
    <source>
        <dbReference type="Proteomes" id="UP001185028"/>
    </source>
</evidence>
<dbReference type="Pfam" id="PF17786">
    <property type="entry name" value="Mannosidase_ig"/>
    <property type="match status" value="1"/>
</dbReference>
<keyword evidence="11 24" id="KW-0378">Hydrolase</keyword>
<dbReference type="InterPro" id="IPR036156">
    <property type="entry name" value="Beta-gal/glucu_dom_sf"/>
</dbReference>
<feature type="domain" description="Glycoside hydrolase family 2 immunoglobulin-like beta-sandwich" evidence="19">
    <location>
        <begin position="203"/>
        <end position="308"/>
    </location>
</feature>
<evidence type="ECO:0000256" key="2">
    <source>
        <dbReference type="ARBA" id="ARBA00003150"/>
    </source>
</evidence>
<dbReference type="InterPro" id="IPR017853">
    <property type="entry name" value="GH"/>
</dbReference>
<dbReference type="Pfam" id="PF02836">
    <property type="entry name" value="Glyco_hydro_2_C"/>
    <property type="match status" value="1"/>
</dbReference>
<dbReference type="InterPro" id="IPR050887">
    <property type="entry name" value="Beta-mannosidase_GH2"/>
</dbReference>
<evidence type="ECO:0000259" key="20">
    <source>
        <dbReference type="Pfam" id="PF02836"/>
    </source>
</evidence>
<feature type="domain" description="Glycoside hydrolase family 2 catalytic" evidence="20">
    <location>
        <begin position="327"/>
        <end position="442"/>
    </location>
</feature>
<comment type="function">
    <text evidence="2">Exoglycosidase that cleaves the single beta-linked mannose residue from the non-reducing end of all N-linked glycoprotein oligosaccharides.</text>
</comment>
<evidence type="ECO:0000256" key="5">
    <source>
        <dbReference type="ARBA" id="ARBA00011245"/>
    </source>
</evidence>
<keyword evidence="9" id="KW-0964">Secreted</keyword>
<keyword evidence="12" id="KW-1015">Disulfide bond</keyword>
<evidence type="ECO:0000259" key="22">
    <source>
        <dbReference type="Pfam" id="PF17786"/>
    </source>
</evidence>
<keyword evidence="14 24" id="KW-0326">Glycosidase</keyword>
<evidence type="ECO:0000256" key="11">
    <source>
        <dbReference type="ARBA" id="ARBA00022801"/>
    </source>
</evidence>
<reference evidence="24 25" key="1">
    <citation type="submission" date="2023-07" db="EMBL/GenBank/DDBJ databases">
        <title>Genomic Encyclopedia of Type Strains, Phase IV (KMG-IV): sequencing the most valuable type-strain genomes for metagenomic binning, comparative biology and taxonomic classification.</title>
        <authorList>
            <person name="Goeker M."/>
        </authorList>
    </citation>
    <scope>NUCLEOTIDE SEQUENCE [LARGE SCALE GENOMIC DNA]</scope>
    <source>
        <strain evidence="24 25">DSM 22170</strain>
    </source>
</reference>
<evidence type="ECO:0000259" key="21">
    <source>
        <dbReference type="Pfam" id="PF17753"/>
    </source>
</evidence>
<dbReference type="SUPFAM" id="SSF51445">
    <property type="entry name" value="(Trans)glycosidases"/>
    <property type="match status" value="1"/>
</dbReference>
<dbReference type="InterPro" id="IPR054593">
    <property type="entry name" value="Beta-mannosidase-like_N2"/>
</dbReference>
<comment type="subcellular location">
    <subcellularLocation>
        <location evidence="3">Secreted</location>
    </subcellularLocation>
</comment>
<comment type="similarity">
    <text evidence="16">Belongs to the glycosyl hydrolase 2 family. Beta-mannosidase B subfamily.</text>
</comment>
<evidence type="ECO:0000256" key="18">
    <source>
        <dbReference type="ARBA" id="ARBA00041614"/>
    </source>
</evidence>
<evidence type="ECO:0000259" key="23">
    <source>
        <dbReference type="Pfam" id="PF22666"/>
    </source>
</evidence>
<keyword evidence="10" id="KW-0732">Signal</keyword>
<dbReference type="Gene3D" id="2.60.40.10">
    <property type="entry name" value="Immunoglobulins"/>
    <property type="match status" value="3"/>
</dbReference>
<dbReference type="InterPro" id="IPR008979">
    <property type="entry name" value="Galactose-bd-like_sf"/>
</dbReference>
<dbReference type="Proteomes" id="UP001185028">
    <property type="component" value="Unassembled WGS sequence"/>
</dbReference>
<sequence>MTDLQLMPYRQALTDWSFKATNDKEWLPATVPGTVHTDLLAHRKIPDPFYGTNEKDVQWIDKQDWEYITTVTIEQAALRHSHVELVFHGLDTYADVYLNGQLVLSADNMFRTWRADVKAYAKSGENTLRIVFRSPIQEDLPKLEALGYPLPASNDQSDVGELGDKRVSIFARKAPYHYGWDWGPRFVTSGIWREAELVAWSDVRIESVFIRQDQVTAEVAELTAVIQVYSEREREANIHIQTDGENWERKVTLQEGTDVIELPLTVDQPRLWWSRGLGEAHLYTFTTEVLDEASRQPLATHEVRTGLRSVRLVREQHEDMPGTSFYFELNGVPVFAKGANHIPNDSFLTRVTRERYLHEIVSAADANMNMLRVWGGGIYENDEFYELCDEYGILVWQDFMFACSMYPGDEEFLDSVQAEAEDNIRRLRNHPSIVLWCGNNEIDSAWAHYIENGGWGWKKDYTEEQRNKIWADYEAIFHELLPEVVEAEAPGAEYWPSSPLVDLTGDADQHTRALTDTGDIHYWGVWHGSEPFENYNSYVGRFMSEYGFQSFPEYRSVRTYAEESDLELESEVMLRHQKNGAGNRLIKEYMDKYLPQPKDFPSFLYMSQVLQAEAMQMAIEAHRRNKPYCMGTLYWQMNDCWPVASWAGMDYYGRWKALHYYAKRSFRDIAVSVDSTDGENFHIYTISDVLSPAALTLRVKVLGLDGELYKEIPQSFHLAGNDCVKQMSLSKQHLLDGVDPHQAVLLVELEHEGEVIDSKLNYFVPAKEVALSQPQITVTETTENAVSVIKLTTDKLARQVWLSADNTGEFSDNYFDLLPGQTHTVYFNQLAAVTQKDADATQPQHGLSAARFTPAVVEGLKVTSMADYIEL</sequence>